<feature type="non-terminal residue" evidence="2">
    <location>
        <position position="73"/>
    </location>
</feature>
<name>A0A6S7G098_PARCT</name>
<reference evidence="2" key="1">
    <citation type="submission" date="2020-04" db="EMBL/GenBank/DDBJ databases">
        <authorList>
            <person name="Alioto T."/>
            <person name="Alioto T."/>
            <person name="Gomez Garrido J."/>
        </authorList>
    </citation>
    <scope>NUCLEOTIDE SEQUENCE</scope>
    <source>
        <strain evidence="2">A484AB</strain>
    </source>
</reference>
<sequence>MGSVHSEVPTVSDATTMNPTSGLGGGAREDYIANSPSTQQHPVKAARDRLSRIQRAVWSEIKSQAALADVFLD</sequence>
<evidence type="ECO:0000313" key="2">
    <source>
        <dbReference type="EMBL" id="CAB3982089.1"/>
    </source>
</evidence>
<comment type="caution">
    <text evidence="2">The sequence shown here is derived from an EMBL/GenBank/DDBJ whole genome shotgun (WGS) entry which is preliminary data.</text>
</comment>
<accession>A0A6S7G098</accession>
<dbReference type="EMBL" id="CACRXK020000464">
    <property type="protein sequence ID" value="CAB3982089.1"/>
    <property type="molecule type" value="Genomic_DNA"/>
</dbReference>
<keyword evidence="3" id="KW-1185">Reference proteome</keyword>
<proteinExistence type="predicted"/>
<gene>
    <name evidence="2" type="ORF">PACLA_8A004220</name>
</gene>
<feature type="compositionally biased region" description="Polar residues" evidence="1">
    <location>
        <begin position="12"/>
        <end position="21"/>
    </location>
</feature>
<organism evidence="2 3">
    <name type="scientific">Paramuricea clavata</name>
    <name type="common">Red gorgonian</name>
    <name type="synonym">Violescent sea-whip</name>
    <dbReference type="NCBI Taxonomy" id="317549"/>
    <lineage>
        <taxon>Eukaryota</taxon>
        <taxon>Metazoa</taxon>
        <taxon>Cnidaria</taxon>
        <taxon>Anthozoa</taxon>
        <taxon>Octocorallia</taxon>
        <taxon>Malacalcyonacea</taxon>
        <taxon>Plexauridae</taxon>
        <taxon>Paramuricea</taxon>
    </lineage>
</organism>
<dbReference type="Proteomes" id="UP001152795">
    <property type="component" value="Unassembled WGS sequence"/>
</dbReference>
<protein>
    <submittedName>
        <fullName evidence="2">Uncharacterized protein</fullName>
    </submittedName>
</protein>
<evidence type="ECO:0000313" key="3">
    <source>
        <dbReference type="Proteomes" id="UP001152795"/>
    </source>
</evidence>
<evidence type="ECO:0000256" key="1">
    <source>
        <dbReference type="SAM" id="MobiDB-lite"/>
    </source>
</evidence>
<feature type="region of interest" description="Disordered" evidence="1">
    <location>
        <begin position="1"/>
        <end position="47"/>
    </location>
</feature>
<dbReference type="AlphaFoldDB" id="A0A6S7G098"/>